<keyword evidence="3 6" id="KW-0378">Hydrolase</keyword>
<dbReference type="InterPro" id="IPR050960">
    <property type="entry name" value="AB_hydrolase_4_sf"/>
</dbReference>
<sequence>MTQVVQSSFSPPSIIANRHIQTLYGPLAVTVKYHPQTWQSVTLTDGDFVELAWFGERSKRTLLILHGLEGSYRSHYVQRLLNAYLGHGWQVVVAHFRGCGRSLNRLPRSYHSGSSDDLADVLSALSAHSIENLYAIGFSLGGNVLLKWLGENKVQNSIRRAMAVSVPFKLDICADSIDRGFSRFYQKHLIDSLKFKVSKKHQLGESALPNALLNDLSSIRNFWQFDEHFTAPMNGFSGASDYYAKASSFPFIARINTPTLLLQALDDPFLSPEAIPRAEDLGPSVTLELSEKGGHVGFLQSFNAYKECFIAQRSFSFFMG</sequence>
<dbReference type="SUPFAM" id="SSF53474">
    <property type="entry name" value="alpha/beta-Hydrolases"/>
    <property type="match status" value="1"/>
</dbReference>
<dbReference type="RefSeq" id="WP_309201606.1">
    <property type="nucleotide sequence ID" value="NZ_CP133548.1"/>
</dbReference>
<dbReference type="PROSITE" id="PS01133">
    <property type="entry name" value="UPF0017"/>
    <property type="match status" value="1"/>
</dbReference>
<evidence type="ECO:0000256" key="3">
    <source>
        <dbReference type="ARBA" id="ARBA00022801"/>
    </source>
</evidence>
<feature type="active site" description="Charge relay system" evidence="4">
    <location>
        <position position="139"/>
    </location>
</feature>
<feature type="domain" description="AB hydrolase-1" evidence="5">
    <location>
        <begin position="61"/>
        <end position="300"/>
    </location>
</feature>
<organism evidence="6 7">
    <name type="scientific">Pleionea litopenaei</name>
    <dbReference type="NCBI Taxonomy" id="3070815"/>
    <lineage>
        <taxon>Bacteria</taxon>
        <taxon>Pseudomonadati</taxon>
        <taxon>Pseudomonadota</taxon>
        <taxon>Gammaproteobacteria</taxon>
        <taxon>Oceanospirillales</taxon>
        <taxon>Pleioneaceae</taxon>
        <taxon>Pleionea</taxon>
    </lineage>
</organism>
<comment type="similarity">
    <text evidence="1">Belongs to the AB hydrolase superfamily. AB hydrolase 4 family.</text>
</comment>
<dbReference type="AlphaFoldDB" id="A0AA51RRV7"/>
<dbReference type="KEGG" id="plei:Q9312_14665"/>
<keyword evidence="2" id="KW-0719">Serine esterase</keyword>
<dbReference type="NCBIfam" id="NF008218">
    <property type="entry name" value="PRK10985.1"/>
    <property type="match status" value="1"/>
</dbReference>
<evidence type="ECO:0000256" key="1">
    <source>
        <dbReference type="ARBA" id="ARBA00010884"/>
    </source>
</evidence>
<name>A0AA51RRV7_9GAMM</name>
<accession>A0AA51RRV7</accession>
<dbReference type="PANTHER" id="PTHR10794">
    <property type="entry name" value="ABHYDROLASE DOMAIN-CONTAINING PROTEIN"/>
    <property type="match status" value="1"/>
</dbReference>
<keyword evidence="7" id="KW-1185">Reference proteome</keyword>
<reference evidence="6 7" key="1">
    <citation type="submission" date="2023-08" db="EMBL/GenBank/DDBJ databases">
        <title>Pleionea litopenaei sp. nov., isolated from stomach of juvenile Litopenaeus vannamei.</title>
        <authorList>
            <person name="Rho A.M."/>
            <person name="Hwang C.Y."/>
        </authorList>
    </citation>
    <scope>NUCLEOTIDE SEQUENCE [LARGE SCALE GENOMIC DNA]</scope>
    <source>
        <strain evidence="6 7">HL-JVS1</strain>
    </source>
</reference>
<dbReference type="GO" id="GO:0047372">
    <property type="term" value="F:monoacylglycerol lipase activity"/>
    <property type="evidence" value="ECO:0007669"/>
    <property type="project" value="TreeGrafter"/>
</dbReference>
<dbReference type="PIRSF" id="PIRSF005211">
    <property type="entry name" value="Ab_hydro_YheT"/>
    <property type="match status" value="1"/>
</dbReference>
<evidence type="ECO:0000313" key="6">
    <source>
        <dbReference type="EMBL" id="WMS86461.1"/>
    </source>
</evidence>
<dbReference type="Gene3D" id="3.40.50.1820">
    <property type="entry name" value="alpha/beta hydrolase"/>
    <property type="match status" value="1"/>
</dbReference>
<feature type="active site" description="Charge relay system" evidence="4">
    <location>
        <position position="267"/>
    </location>
</feature>
<dbReference type="PANTHER" id="PTHR10794:SF94">
    <property type="entry name" value="ESTERASE YHET-RELATED"/>
    <property type="match status" value="1"/>
</dbReference>
<dbReference type="Proteomes" id="UP001239782">
    <property type="component" value="Chromosome"/>
</dbReference>
<protein>
    <submittedName>
        <fullName evidence="6">Hydrolase</fullName>
    </submittedName>
</protein>
<evidence type="ECO:0000313" key="7">
    <source>
        <dbReference type="Proteomes" id="UP001239782"/>
    </source>
</evidence>
<evidence type="ECO:0000256" key="4">
    <source>
        <dbReference type="PIRSR" id="PIRSR005211-1"/>
    </source>
</evidence>
<dbReference type="EMBL" id="CP133548">
    <property type="protein sequence ID" value="WMS86461.1"/>
    <property type="molecule type" value="Genomic_DNA"/>
</dbReference>
<gene>
    <name evidence="6" type="ORF">Q9312_14665</name>
</gene>
<dbReference type="GO" id="GO:0034338">
    <property type="term" value="F:short-chain carboxylesterase activity"/>
    <property type="evidence" value="ECO:0007669"/>
    <property type="project" value="TreeGrafter"/>
</dbReference>
<dbReference type="InterPro" id="IPR029058">
    <property type="entry name" value="AB_hydrolase_fold"/>
</dbReference>
<evidence type="ECO:0000256" key="2">
    <source>
        <dbReference type="ARBA" id="ARBA00022487"/>
    </source>
</evidence>
<dbReference type="InterPro" id="IPR000073">
    <property type="entry name" value="AB_hydrolase_1"/>
</dbReference>
<feature type="active site" description="Charge relay system" evidence="4">
    <location>
        <position position="295"/>
    </location>
</feature>
<evidence type="ECO:0000259" key="5">
    <source>
        <dbReference type="Pfam" id="PF00561"/>
    </source>
</evidence>
<dbReference type="Pfam" id="PF00561">
    <property type="entry name" value="Abhydrolase_1"/>
    <property type="match status" value="1"/>
</dbReference>
<dbReference type="InterPro" id="IPR000952">
    <property type="entry name" value="AB_hydrolase_4_CS"/>
</dbReference>
<dbReference type="InterPro" id="IPR012020">
    <property type="entry name" value="ABHD4"/>
</dbReference>
<proteinExistence type="inferred from homology"/>